<dbReference type="GeneID" id="68295464"/>
<dbReference type="PANTHER" id="PTHR10039:SF16">
    <property type="entry name" value="GPI INOSITOL-DEACYLASE"/>
    <property type="match status" value="1"/>
</dbReference>
<dbReference type="PROSITE" id="PS50297">
    <property type="entry name" value="ANK_REP_REGION"/>
    <property type="match status" value="5"/>
</dbReference>
<evidence type="ECO:0000313" key="6">
    <source>
        <dbReference type="Proteomes" id="UP000825890"/>
    </source>
</evidence>
<feature type="domain" description="Nephrocystin 3-like N-terminal" evidence="4">
    <location>
        <begin position="262"/>
        <end position="425"/>
    </location>
</feature>
<feature type="domain" description="GPI inositol-deacylase winged helix" evidence="3">
    <location>
        <begin position="538"/>
        <end position="620"/>
    </location>
</feature>
<dbReference type="Pfam" id="PF22939">
    <property type="entry name" value="WHD_GPIID"/>
    <property type="match status" value="1"/>
</dbReference>
<dbReference type="SMART" id="SM00248">
    <property type="entry name" value="ANK"/>
    <property type="match status" value="7"/>
</dbReference>
<protein>
    <recommendedName>
        <fullName evidence="7">NACHT domain-containing protein</fullName>
    </recommendedName>
</protein>
<evidence type="ECO:0000259" key="3">
    <source>
        <dbReference type="Pfam" id="PF22939"/>
    </source>
</evidence>
<comment type="caution">
    <text evidence="5">The sequence shown here is derived from an EMBL/GenBank/DDBJ whole genome shotgun (WGS) entry which is preliminary data.</text>
</comment>
<evidence type="ECO:0000313" key="5">
    <source>
        <dbReference type="EMBL" id="GIZ46777.1"/>
    </source>
</evidence>
<dbReference type="SUPFAM" id="SSF52540">
    <property type="entry name" value="P-loop containing nucleoside triphosphate hydrolases"/>
    <property type="match status" value="1"/>
</dbReference>
<keyword evidence="6" id="KW-1185">Reference proteome</keyword>
<accession>A0A9P3CSJ2</accession>
<dbReference type="Gene3D" id="3.40.50.300">
    <property type="entry name" value="P-loop containing nucleotide triphosphate hydrolases"/>
    <property type="match status" value="1"/>
</dbReference>
<name>A0A9P3CSJ2_9PEZI</name>
<dbReference type="Gene3D" id="1.25.40.20">
    <property type="entry name" value="Ankyrin repeat-containing domain"/>
    <property type="match status" value="1"/>
</dbReference>
<dbReference type="OrthoDB" id="3650614at2759"/>
<evidence type="ECO:0000256" key="1">
    <source>
        <dbReference type="ARBA" id="ARBA00022737"/>
    </source>
</evidence>
<feature type="repeat" description="ANK" evidence="2">
    <location>
        <begin position="851"/>
        <end position="883"/>
    </location>
</feature>
<gene>
    <name evidence="5" type="ORF">CKM354_000988900</name>
</gene>
<feature type="repeat" description="ANK" evidence="2">
    <location>
        <begin position="917"/>
        <end position="952"/>
    </location>
</feature>
<reference evidence="5 6" key="1">
    <citation type="submission" date="2021-01" db="EMBL/GenBank/DDBJ databases">
        <title>Cercospora kikuchii MAFF 305040 whole genome shotgun sequence.</title>
        <authorList>
            <person name="Kashiwa T."/>
            <person name="Suzuki T."/>
        </authorList>
    </citation>
    <scope>NUCLEOTIDE SEQUENCE [LARGE SCALE GENOMIC DNA]</scope>
    <source>
        <strain evidence="5 6">MAFF 305040</strain>
    </source>
</reference>
<dbReference type="Proteomes" id="UP000825890">
    <property type="component" value="Unassembled WGS sequence"/>
</dbReference>
<dbReference type="SUPFAM" id="SSF48403">
    <property type="entry name" value="Ankyrin repeat"/>
    <property type="match status" value="1"/>
</dbReference>
<proteinExistence type="predicted"/>
<evidence type="ECO:0000259" key="4">
    <source>
        <dbReference type="Pfam" id="PF24883"/>
    </source>
</evidence>
<dbReference type="Pfam" id="PF12796">
    <property type="entry name" value="Ank_2"/>
    <property type="match status" value="2"/>
</dbReference>
<dbReference type="PRINTS" id="PR01415">
    <property type="entry name" value="ANKYRIN"/>
</dbReference>
<evidence type="ECO:0008006" key="7">
    <source>
        <dbReference type="Google" id="ProtNLM"/>
    </source>
</evidence>
<dbReference type="InterPro" id="IPR056884">
    <property type="entry name" value="NPHP3-like_N"/>
</dbReference>
<dbReference type="InterPro" id="IPR054471">
    <property type="entry name" value="GPIID_WHD"/>
</dbReference>
<dbReference type="PANTHER" id="PTHR10039">
    <property type="entry name" value="AMELOGENIN"/>
    <property type="match status" value="1"/>
</dbReference>
<feature type="repeat" description="ANK" evidence="2">
    <location>
        <begin position="777"/>
        <end position="809"/>
    </location>
</feature>
<dbReference type="PROSITE" id="PS50088">
    <property type="entry name" value="ANK_REPEAT"/>
    <property type="match status" value="5"/>
</dbReference>
<feature type="repeat" description="ANK" evidence="2">
    <location>
        <begin position="884"/>
        <end position="916"/>
    </location>
</feature>
<dbReference type="InterPro" id="IPR002110">
    <property type="entry name" value="Ankyrin_rpt"/>
</dbReference>
<dbReference type="EMBL" id="BOLY01000006">
    <property type="protein sequence ID" value="GIZ46777.1"/>
    <property type="molecule type" value="Genomic_DNA"/>
</dbReference>
<dbReference type="RefSeq" id="XP_044661264.1">
    <property type="nucleotide sequence ID" value="XM_044805329.1"/>
</dbReference>
<dbReference type="Pfam" id="PF00023">
    <property type="entry name" value="Ank"/>
    <property type="match status" value="1"/>
</dbReference>
<dbReference type="InterPro" id="IPR036770">
    <property type="entry name" value="Ankyrin_rpt-contain_sf"/>
</dbReference>
<keyword evidence="1" id="KW-0677">Repeat</keyword>
<sequence length="1021" mass="113756">MEVGTALGMASLGIQVCQGLLKYYDKWRSYHTDIESTCQQIAGLVKIFFRLKVPLDKISNNASRLGDAKEALEDCCDSLLELQELLANLQPYKVPVGLSERSWAQLHRAKYPFKAGTLKRLQGLDKDIRDRLMFALQATEIELAAVSHDHIVEIKMSVGGIDTTLNQVSLQSRDTANNVKRIDTTLNQVSLRTTTTAKDVRQIDDSVKQVVATADSTAGVVQALLRSAEQKKLSKLLKWLNCDPSLDPWLDFKAARDKHQCGTGSWFLSSDGYHCRKKSQGSHLWLYGKAGCGKSVLCSTAIDDLRANYEHAPLVGFAIFFFSFASPDKQSVDGMLLALIAQLARKRSGLAVLAAARKKHKLGTPLTAPLEQIFVDQVNAMSTTFILLDALDECPQASDAQRKLLETLQRLTASTKALKLFMTSRDEPAIRRTVHKSIQADMIAIDVSQTNHDIERYVGNEIENDPRLRRFNETSKLLVKNTLAEEADGMFRWAFCQLEELKKMKMPTPQKVRKVLRALPSTLDETYERMLVQIDEVDRYEAKVILTWLVSQAEPMTLRQLAETCIIDLESESVNVENRSDPDDIINLLGSLVVQHRWLGETCVTLAHFSVQEYLQSDRILSSRSGAAFFKVGEQESHSYVADSCFVYLECYTKEATRDIKPESMELRFPLVEYARKHWHRHSQRRAEESLEAEIRLLSSEEKVQRIWKSRFGLEIVAYLGWPQAVRRLCCDTTYRNSIMGTDVLGRALHYTVRQGTHEVVAILIEAGADVDWTGSDGRTSLAEAVRRGDHAIVKVLLEAGASANLGVNGVNGLCYLWRGSCDNYAIKSQVAIIETLLEAGADLNQTLDFHGPTGLREAAAHGHDAIVKTLLGAGLNVNDKRRDGRTALMQAAIRGHVAVVKVLLDAGAVVDLLDKCGRSALLLALQGGHADAVEVIELLIQRGACVNARTRKGHTPLALAKQVVPTRGDGKQLQRIIRLLVKHGATDKGCSRVVNPISGLPFTTESWHRNIEEGRFWNRH</sequence>
<organism evidence="5 6">
    <name type="scientific">Cercospora kikuchii</name>
    <dbReference type="NCBI Taxonomy" id="84275"/>
    <lineage>
        <taxon>Eukaryota</taxon>
        <taxon>Fungi</taxon>
        <taxon>Dikarya</taxon>
        <taxon>Ascomycota</taxon>
        <taxon>Pezizomycotina</taxon>
        <taxon>Dothideomycetes</taxon>
        <taxon>Dothideomycetidae</taxon>
        <taxon>Mycosphaerellales</taxon>
        <taxon>Mycosphaerellaceae</taxon>
        <taxon>Cercospora</taxon>
    </lineage>
</organism>
<feature type="repeat" description="ANK" evidence="2">
    <location>
        <begin position="748"/>
        <end position="776"/>
    </location>
</feature>
<dbReference type="Pfam" id="PF24883">
    <property type="entry name" value="NPHP3_N"/>
    <property type="match status" value="1"/>
</dbReference>
<dbReference type="InterPro" id="IPR027417">
    <property type="entry name" value="P-loop_NTPase"/>
</dbReference>
<dbReference type="AlphaFoldDB" id="A0A9P3CSJ2"/>
<keyword evidence="2" id="KW-0040">ANK repeat</keyword>
<evidence type="ECO:0000256" key="2">
    <source>
        <dbReference type="PROSITE-ProRule" id="PRU00023"/>
    </source>
</evidence>